<dbReference type="Gene3D" id="1.10.510.10">
    <property type="entry name" value="Transferase(Phosphotransferase) domain 1"/>
    <property type="match status" value="2"/>
</dbReference>
<reference evidence="18" key="1">
    <citation type="submission" date="2025-08" db="UniProtKB">
        <authorList>
            <consortium name="RefSeq"/>
        </authorList>
    </citation>
    <scope>IDENTIFICATION</scope>
    <source>
        <tissue evidence="18">Whole organism</tissue>
    </source>
</reference>
<dbReference type="GeneID" id="108677279"/>
<evidence type="ECO:0000256" key="4">
    <source>
        <dbReference type="ARBA" id="ARBA00022741"/>
    </source>
</evidence>
<dbReference type="SMART" id="SM00220">
    <property type="entry name" value="S_TKc"/>
    <property type="match status" value="1"/>
</dbReference>
<dbReference type="PROSITE" id="PS00107">
    <property type="entry name" value="PROTEIN_KINASE_ATP"/>
    <property type="match status" value="1"/>
</dbReference>
<evidence type="ECO:0000256" key="1">
    <source>
        <dbReference type="ARBA" id="ARBA00012513"/>
    </source>
</evidence>
<dbReference type="InterPro" id="IPR016255">
    <property type="entry name" value="Gcn2"/>
</dbReference>
<dbReference type="InterPro" id="IPR050339">
    <property type="entry name" value="CC_SR_Kinase"/>
</dbReference>
<dbReference type="InterPro" id="IPR008271">
    <property type="entry name" value="Ser/Thr_kinase_AS"/>
</dbReference>
<feature type="region of interest" description="Disordered" evidence="14">
    <location>
        <begin position="182"/>
        <end position="230"/>
    </location>
</feature>
<dbReference type="PANTHER" id="PTHR11042:SF136">
    <property type="entry name" value="EIF-2-ALPHA KINASE GCN2"/>
    <property type="match status" value="1"/>
</dbReference>
<dbReference type="Gene3D" id="3.30.200.20">
    <property type="entry name" value="Phosphorylase Kinase, domain 1"/>
    <property type="match status" value="1"/>
</dbReference>
<evidence type="ECO:0000259" key="16">
    <source>
        <dbReference type="PROSITE" id="PS50908"/>
    </source>
</evidence>
<dbReference type="InterPro" id="IPR045864">
    <property type="entry name" value="aa-tRNA-synth_II/BPL/LPL"/>
</dbReference>
<dbReference type="GO" id="GO:0005634">
    <property type="term" value="C:nucleus"/>
    <property type="evidence" value="ECO:0007669"/>
    <property type="project" value="TreeGrafter"/>
</dbReference>
<dbReference type="PROSITE" id="PS50908">
    <property type="entry name" value="RWD"/>
    <property type="match status" value="1"/>
</dbReference>
<dbReference type="GO" id="GO:0004694">
    <property type="term" value="F:eukaryotic translation initiation factor 2alpha kinase activity"/>
    <property type="evidence" value="ECO:0007669"/>
    <property type="project" value="InterPro"/>
</dbReference>
<feature type="binding site" evidence="11 12">
    <location>
        <position position="600"/>
    </location>
    <ligand>
        <name>ATP</name>
        <dbReference type="ChEBI" id="CHEBI:30616"/>
    </ligand>
</feature>
<dbReference type="InterPro" id="IPR011009">
    <property type="entry name" value="Kinase-like_dom_sf"/>
</dbReference>
<feature type="region of interest" description="Disordered" evidence="14">
    <location>
        <begin position="646"/>
        <end position="711"/>
    </location>
</feature>
<evidence type="ECO:0000256" key="10">
    <source>
        <dbReference type="PIRSR" id="PIRSR000660-1"/>
    </source>
</evidence>
<evidence type="ECO:0000256" key="13">
    <source>
        <dbReference type="SAM" id="Coils"/>
    </source>
</evidence>
<feature type="coiled-coil region" evidence="13">
    <location>
        <begin position="147"/>
        <end position="177"/>
    </location>
</feature>
<keyword evidence="6 11" id="KW-0067">ATP-binding</keyword>
<dbReference type="EC" id="2.7.11.1" evidence="1"/>
<keyword evidence="3" id="KW-0808">Transferase</keyword>
<dbReference type="InterPro" id="IPR017441">
    <property type="entry name" value="Protein_kinase_ATP_BS"/>
</dbReference>
<dbReference type="GO" id="GO:0000077">
    <property type="term" value="P:DNA damage checkpoint signaling"/>
    <property type="evidence" value="ECO:0007669"/>
    <property type="project" value="InterPro"/>
</dbReference>
<feature type="binding site" evidence="11">
    <location>
        <begin position="577"/>
        <end position="585"/>
    </location>
    <ligand>
        <name>ATP</name>
        <dbReference type="ChEBI" id="CHEBI:30616"/>
    </ligand>
</feature>
<evidence type="ECO:0000256" key="12">
    <source>
        <dbReference type="PROSITE-ProRule" id="PRU10141"/>
    </source>
</evidence>
<evidence type="ECO:0000313" key="17">
    <source>
        <dbReference type="Proteomes" id="UP000694843"/>
    </source>
</evidence>
<proteinExistence type="inferred from homology"/>
<keyword evidence="4 11" id="KW-0547">Nucleotide-binding</keyword>
<evidence type="ECO:0000256" key="2">
    <source>
        <dbReference type="ARBA" id="ARBA00022527"/>
    </source>
</evidence>
<keyword evidence="2" id="KW-0723">Serine/threonine-protein kinase</keyword>
<name>A0A8B7P4V2_HYAAZ</name>
<evidence type="ECO:0000256" key="7">
    <source>
        <dbReference type="ARBA" id="ARBA00037982"/>
    </source>
</evidence>
<dbReference type="PANTHER" id="PTHR11042">
    <property type="entry name" value="EUKARYOTIC TRANSLATION INITIATION FACTOR 2-ALPHA KINASE EIF2-ALPHA KINASE -RELATED"/>
    <property type="match status" value="1"/>
</dbReference>
<keyword evidence="5 18" id="KW-0418">Kinase</keyword>
<dbReference type="SUPFAM" id="SSF56112">
    <property type="entry name" value="Protein kinase-like (PK-like)"/>
    <property type="match status" value="2"/>
</dbReference>
<comment type="similarity">
    <text evidence="7">Belongs to the protein kinase superfamily. Ser/Thr protein kinase family. GCN2 subfamily.</text>
</comment>
<keyword evidence="17" id="KW-1185">Reference proteome</keyword>
<dbReference type="PROSITE" id="PS50011">
    <property type="entry name" value="PROTEIN_KINASE_DOM"/>
    <property type="match status" value="2"/>
</dbReference>
<protein>
    <recommendedName>
        <fullName evidence="1">non-specific serine/threonine protein kinase</fullName>
        <ecNumber evidence="1">2.7.11.1</ecNumber>
    </recommendedName>
</protein>
<evidence type="ECO:0000259" key="15">
    <source>
        <dbReference type="PROSITE" id="PS50011"/>
    </source>
</evidence>
<dbReference type="PIRSF" id="PIRSF000660">
    <property type="entry name" value="Ser/Thr_PK_GCN2"/>
    <property type="match status" value="1"/>
</dbReference>
<evidence type="ECO:0000256" key="14">
    <source>
        <dbReference type="SAM" id="MobiDB-lite"/>
    </source>
</evidence>
<dbReference type="Proteomes" id="UP000694843">
    <property type="component" value="Unplaced"/>
</dbReference>
<evidence type="ECO:0000256" key="5">
    <source>
        <dbReference type="ARBA" id="ARBA00022777"/>
    </source>
</evidence>
<feature type="domain" description="Protein kinase" evidence="15">
    <location>
        <begin position="571"/>
        <end position="961"/>
    </location>
</feature>
<dbReference type="CTD" id="43709"/>
<dbReference type="GO" id="GO:0005524">
    <property type="term" value="F:ATP binding"/>
    <property type="evidence" value="ECO:0007669"/>
    <property type="project" value="UniProtKB-UniRule"/>
</dbReference>
<dbReference type="GO" id="GO:0005737">
    <property type="term" value="C:cytoplasm"/>
    <property type="evidence" value="ECO:0007669"/>
    <property type="project" value="TreeGrafter"/>
</dbReference>
<dbReference type="Gene3D" id="3.10.110.10">
    <property type="entry name" value="Ubiquitin Conjugating Enzyme"/>
    <property type="match status" value="1"/>
</dbReference>
<comment type="catalytic activity">
    <reaction evidence="8">
        <text>L-threonyl-[protein] + ATP = O-phospho-L-threonyl-[protein] + ADP + H(+)</text>
        <dbReference type="Rhea" id="RHEA:46608"/>
        <dbReference type="Rhea" id="RHEA-COMP:11060"/>
        <dbReference type="Rhea" id="RHEA-COMP:11605"/>
        <dbReference type="ChEBI" id="CHEBI:15378"/>
        <dbReference type="ChEBI" id="CHEBI:30013"/>
        <dbReference type="ChEBI" id="CHEBI:30616"/>
        <dbReference type="ChEBI" id="CHEBI:61977"/>
        <dbReference type="ChEBI" id="CHEBI:456216"/>
        <dbReference type="EC" id="2.7.11.1"/>
    </reaction>
</comment>
<evidence type="ECO:0000313" key="18">
    <source>
        <dbReference type="RefSeq" id="XP_018020975.1"/>
    </source>
</evidence>
<dbReference type="Pfam" id="PF00069">
    <property type="entry name" value="Pkinase"/>
    <property type="match status" value="3"/>
</dbReference>
<evidence type="ECO:0000256" key="9">
    <source>
        <dbReference type="ARBA" id="ARBA00048679"/>
    </source>
</evidence>
<sequence>MDPVPLEEIHGEIDLIQSMYGGEVENLCPDHDSAEEVNYNTTAVRLYLTPLGTCSPSRPDHHIMVTIKLETDHEYPKSPAIYHIEDFQGITVAEKDELEAIVKLKITEAASEGMVVFYDVCREVKSYLADHCRPHRPSVHDERLARQREVELLKKKQEEQQQNLQRQQKKIKSEQIEAANRQYLDERRAERRDNADLHSRSESMQRSLSLPVPHETPTRKRSSRSITENSTTVKTVNVSLTNSKGEEVIVEIVRPLSKNLEQQSYHTVYEVVSPATNTVGVLHTWEVRLSNIKARRNSSANKGSYWETVRMEEFLQQLKKIETELPKLLKLSHSHIVEYEAFSVIRSSIDIKIHLLQPYLDMRPLSFLLGTKGLFREIYVLEYAKECLKGLSYLHQQGVAHGDLRDSCIFSGEKVYDVRIADFCIERILLDAVMNFLNKEAPVTYGSSGADAKQRDVFRLGLILISLIVGERVTESTPTIPARISLELQDFLKHCIEPDYTLRWSIDKLLAHPIFAPEGAASHSCRTMNNVTTAKDKKKNDAELGIRCGEERNKSISEEPPPCDSRFAKDYETLGLIGRGGFGRVHKVRNLVDKNLYALKQVSLNRRGPDGDEVQRILREVQCLSSLNHDHVVRYYTSWIEDVVTLPRDPTDSNSDDDETASELESKTENKTHSREIVPELRFDYGDDDDDDDDDDDEDDDSISSYGQKVPDCDESDFIVFENTERDGPASEGSPELSRRERASSRAAPAPTKRLYLFIQMEYCANNTLKHAIDDNLYTKDSRLWRMFRGIISGLDYMHSKNVIHRDLKPGNIFIDGTDRVKIGDFGLATVIKNQLTGDRGADELTAQNQAISDSAEQSCNVGTFYYIAPEFSSSSSKARYSSKFDLYSLGIIFFEMTYVLPKSGSERHELMIKVRKPEVLLPPEFEEHRYVSKRQILLNLLNHDPTKRPSTSELLKSELLPPLTIEEQHFREQLQKSLQNGDYDVHEDILQAFFKPKENVCMELDFFHLNKAPVAMNSPQKVDYVIQGIESVFRSYGGIWIPVPLFIPPDNAESRAGQKAFKVMSERGSVMTCAPELRLSFARLAVVQKWCKLRRYSIDRFYLPSKNLKSDFPVGKFECAFDYLGAIEEQDELFVRVLKLGHDLIKVLTDVTRHVSTSDVTLEVAYLPLVYSILNSCGVNKEIRSDVIATITDSLQSECSIPEICLQLSALGVSEKSYRALKPYLAMDGNVEQILEKIISKSSYSSSKEVVSQAKIFQRTMHKATALGVELTTRLQPLRFSNRSLYNDFMCRFVMSKLRSSKKHSKKSYVVAKGGMFDQLIAKSKEYFPPSQVNDVPVAAVGISFSLECLVAAVFRDDLQDTHAPLPDWSFTSELGCGRGDMTVCVAYVGDGEENHAKIEERVSIFKALRKHNIVCDFAHFKSQDDLSELPCPFLVILVKDSDKATIKYGCSRSGIWHQQKMVCVMDVADEVVRLMSVKY</sequence>
<dbReference type="PROSITE" id="PS00108">
    <property type="entry name" value="PROTEIN_KINASE_ST"/>
    <property type="match status" value="1"/>
</dbReference>
<keyword evidence="13" id="KW-0175">Coiled coil</keyword>
<feature type="compositionally biased region" description="Acidic residues" evidence="14">
    <location>
        <begin position="686"/>
        <end position="702"/>
    </location>
</feature>
<feature type="active site" description="Proton acceptor" evidence="10">
    <location>
        <position position="807"/>
    </location>
</feature>
<evidence type="ECO:0000256" key="11">
    <source>
        <dbReference type="PIRSR" id="PIRSR000660-2"/>
    </source>
</evidence>
<feature type="region of interest" description="Disordered" evidence="14">
    <location>
        <begin position="724"/>
        <end position="746"/>
    </location>
</feature>
<dbReference type="Pfam" id="PF05773">
    <property type="entry name" value="RWD"/>
    <property type="match status" value="1"/>
</dbReference>
<accession>A0A8B7P4V2</accession>
<organism evidence="17 18">
    <name type="scientific">Hyalella azteca</name>
    <name type="common">Amphipod</name>
    <dbReference type="NCBI Taxonomy" id="294128"/>
    <lineage>
        <taxon>Eukaryota</taxon>
        <taxon>Metazoa</taxon>
        <taxon>Ecdysozoa</taxon>
        <taxon>Arthropoda</taxon>
        <taxon>Crustacea</taxon>
        <taxon>Multicrustacea</taxon>
        <taxon>Malacostraca</taxon>
        <taxon>Eumalacostraca</taxon>
        <taxon>Peracarida</taxon>
        <taxon>Amphipoda</taxon>
        <taxon>Senticaudata</taxon>
        <taxon>Talitrida</taxon>
        <taxon>Talitroidea</taxon>
        <taxon>Hyalellidae</taxon>
        <taxon>Hyalella</taxon>
    </lineage>
</organism>
<feature type="compositionally biased region" description="Basic and acidic residues" evidence="14">
    <location>
        <begin position="664"/>
        <end position="685"/>
    </location>
</feature>
<dbReference type="Gene3D" id="3.30.930.10">
    <property type="entry name" value="Bira Bifunctional Protein, Domain 2"/>
    <property type="match status" value="1"/>
</dbReference>
<evidence type="ECO:0000256" key="8">
    <source>
        <dbReference type="ARBA" id="ARBA00047899"/>
    </source>
</evidence>
<dbReference type="InterPro" id="IPR016135">
    <property type="entry name" value="UBQ-conjugating_enzyme/RWD"/>
</dbReference>
<dbReference type="SUPFAM" id="SSF54495">
    <property type="entry name" value="UBC-like"/>
    <property type="match status" value="1"/>
</dbReference>
<comment type="catalytic activity">
    <reaction evidence="9">
        <text>L-seryl-[protein] + ATP = O-phospho-L-seryl-[protein] + ADP + H(+)</text>
        <dbReference type="Rhea" id="RHEA:17989"/>
        <dbReference type="Rhea" id="RHEA-COMP:9863"/>
        <dbReference type="Rhea" id="RHEA-COMP:11604"/>
        <dbReference type="ChEBI" id="CHEBI:15378"/>
        <dbReference type="ChEBI" id="CHEBI:29999"/>
        <dbReference type="ChEBI" id="CHEBI:30616"/>
        <dbReference type="ChEBI" id="CHEBI:83421"/>
        <dbReference type="ChEBI" id="CHEBI:456216"/>
        <dbReference type="EC" id="2.7.11.1"/>
    </reaction>
</comment>
<feature type="compositionally biased region" description="Basic and acidic residues" evidence="14">
    <location>
        <begin position="183"/>
        <end position="203"/>
    </location>
</feature>
<feature type="domain" description="Protein kinase" evidence="15">
    <location>
        <begin position="254"/>
        <end position="515"/>
    </location>
</feature>
<dbReference type="KEGG" id="hazt:108677279"/>
<feature type="domain" description="RWD" evidence="16">
    <location>
        <begin position="11"/>
        <end position="131"/>
    </location>
</feature>
<dbReference type="OMA" id="IKRYHIT"/>
<evidence type="ECO:0000256" key="6">
    <source>
        <dbReference type="ARBA" id="ARBA00022840"/>
    </source>
</evidence>
<dbReference type="InterPro" id="IPR000719">
    <property type="entry name" value="Prot_kinase_dom"/>
</dbReference>
<dbReference type="RefSeq" id="XP_018020975.1">
    <property type="nucleotide sequence ID" value="XM_018165486.2"/>
</dbReference>
<gene>
    <name evidence="18" type="primary">LOC108677279</name>
</gene>
<evidence type="ECO:0000256" key="3">
    <source>
        <dbReference type="ARBA" id="ARBA00022679"/>
    </source>
</evidence>
<dbReference type="OrthoDB" id="6778822at2759"/>
<dbReference type="SUPFAM" id="SSF55681">
    <property type="entry name" value="Class II aaRS and biotin synthetases"/>
    <property type="match status" value="1"/>
</dbReference>
<dbReference type="InterPro" id="IPR006575">
    <property type="entry name" value="RWD_dom"/>
</dbReference>